<feature type="repeat" description="ANK" evidence="3">
    <location>
        <begin position="832"/>
        <end position="861"/>
    </location>
</feature>
<feature type="domain" description="Nephrocystin 3-like N-terminal" evidence="5">
    <location>
        <begin position="25"/>
        <end position="136"/>
    </location>
</feature>
<proteinExistence type="predicted"/>
<evidence type="ECO:0000256" key="2">
    <source>
        <dbReference type="ARBA" id="ARBA00023043"/>
    </source>
</evidence>
<dbReference type="InterPro" id="IPR056884">
    <property type="entry name" value="NPHP3-like_N"/>
</dbReference>
<accession>A0A8H6MRJ9</accession>
<reference evidence="6 7" key="1">
    <citation type="journal article" date="2020" name="Phytopathology">
        <title>Genome Sequence Resources of Colletotrichum truncatum, C. plurivorum, C. musicola, and C. sojae: Four Species Pathogenic to Soybean (Glycine max).</title>
        <authorList>
            <person name="Rogerio F."/>
            <person name="Boufleur T.R."/>
            <person name="Ciampi-Guillardi M."/>
            <person name="Sukno S.A."/>
            <person name="Thon M.R."/>
            <person name="Massola Junior N.S."/>
            <person name="Baroncelli R."/>
        </authorList>
    </citation>
    <scope>NUCLEOTIDE SEQUENCE [LARGE SCALE GENOMIC DNA]</scope>
    <source>
        <strain evidence="6 7">LFN0009</strain>
    </source>
</reference>
<dbReference type="SMART" id="SM00248">
    <property type="entry name" value="ANK"/>
    <property type="match status" value="13"/>
</dbReference>
<dbReference type="Gene3D" id="1.25.40.20">
    <property type="entry name" value="Ankyrin repeat-containing domain"/>
    <property type="match status" value="2"/>
</dbReference>
<dbReference type="EMBL" id="WIGN01000178">
    <property type="protein sequence ID" value="KAF6805606.1"/>
    <property type="molecule type" value="Genomic_DNA"/>
</dbReference>
<gene>
    <name evidence="6" type="ORF">CSOJ01_09405</name>
</gene>
<evidence type="ECO:0000259" key="4">
    <source>
        <dbReference type="Pfam" id="PF22939"/>
    </source>
</evidence>
<feature type="repeat" description="ANK" evidence="3">
    <location>
        <begin position="630"/>
        <end position="659"/>
    </location>
</feature>
<sequence length="870" mass="96455">MSCPRVFKTSRYQIFKDNNPERVQGTCEWVLGHEKYRQWYNSSGNDLLWISADPGCGKSVLAKSLIDNELCSTDNHNVCYFFFLDNEEQESFAAAICGLLHQLFSLQTFLVRHAMEAYAKNGDSITTEVDELWRILKFLVTSRPYQDIESVFRNIPPHLPSIRLAGEESNSDIGKEISLVIKEELHLVMDEVNSTWGGKRTLKALAKKVDSLPKRVEVACERILSRHSRGQQREARLLLHIVVGARRPLTLSEMDVAFQLATDSPHATRHDDLDVDRNYPKSRIRELCGLFVFVNDERIYLIHQTAKEFLVKRLGIHRPEKETWAHSFDGQISNQIMTQVCVQYLSFNDIRDDLFLQQTGNCGSSSNSYPFLHYSAIHWCTHFRNTYIDDESLIHLVLPLYDASNPRFTTWINFLLEEIPGRQKDHWLAFDSLHFASFNGHNRVVRHMLETFKFSVDVSDREGRTCLIWASMKGHEETIDLLCKLGANVNWEGGKYGNALQSAAAHGHSKIARLLFTWGARIAVTSGYHGTPLTAATYRGDEELTSFLICHGADAKAMGGRYGTALIAAACGSHRSIVQYLTDHGANINAEGGHYKSALIAACYGGHEETIRFLLEGGADVNTQGGWYGNALQAACCGGHLTVVELLIDKGAEINALGGRHHHALQAASFSNQIRIAEVLIRHGADIDTQGGEYGSAFQAAFYRGHDKMLELLADNGADIDIQGWHGSALQIASVRGHSNIVDFLLQKGAMIDNSNARHKGNLYAPALISASICGNYDIVKSLLLNGADTSVRSDTYTSCLQAAAHHGHEKIVRLLLDHGADVHGQGGPYGTALIAAVSNDHRDIAQVLIEKGADINGKGGSFSNAYEAA</sequence>
<dbReference type="Proteomes" id="UP000652219">
    <property type="component" value="Unassembled WGS sequence"/>
</dbReference>
<evidence type="ECO:0000313" key="6">
    <source>
        <dbReference type="EMBL" id="KAF6805606.1"/>
    </source>
</evidence>
<feature type="repeat" description="ANK" evidence="3">
    <location>
        <begin position="796"/>
        <end position="828"/>
    </location>
</feature>
<organism evidence="6 7">
    <name type="scientific">Colletotrichum sojae</name>
    <dbReference type="NCBI Taxonomy" id="2175907"/>
    <lineage>
        <taxon>Eukaryota</taxon>
        <taxon>Fungi</taxon>
        <taxon>Dikarya</taxon>
        <taxon>Ascomycota</taxon>
        <taxon>Pezizomycotina</taxon>
        <taxon>Sordariomycetes</taxon>
        <taxon>Hypocreomycetidae</taxon>
        <taxon>Glomerellales</taxon>
        <taxon>Glomerellaceae</taxon>
        <taxon>Colletotrichum</taxon>
        <taxon>Colletotrichum orchidearum species complex</taxon>
    </lineage>
</organism>
<dbReference type="Gene3D" id="3.40.50.300">
    <property type="entry name" value="P-loop containing nucleotide triphosphate hydrolases"/>
    <property type="match status" value="1"/>
</dbReference>
<keyword evidence="1" id="KW-0677">Repeat</keyword>
<protein>
    <submittedName>
        <fullName evidence="6">Ankyrin repeat domain-containing protein 50-like protein 3</fullName>
    </submittedName>
</protein>
<dbReference type="InterPro" id="IPR027417">
    <property type="entry name" value="P-loop_NTPase"/>
</dbReference>
<dbReference type="Pfam" id="PF22939">
    <property type="entry name" value="WHD_GPIID"/>
    <property type="match status" value="1"/>
</dbReference>
<dbReference type="Pfam" id="PF12796">
    <property type="entry name" value="Ank_2"/>
    <property type="match status" value="5"/>
</dbReference>
<evidence type="ECO:0000313" key="7">
    <source>
        <dbReference type="Proteomes" id="UP000652219"/>
    </source>
</evidence>
<dbReference type="PROSITE" id="PS50297">
    <property type="entry name" value="ANK_REP_REGION"/>
    <property type="match status" value="4"/>
</dbReference>
<evidence type="ECO:0000259" key="5">
    <source>
        <dbReference type="Pfam" id="PF24883"/>
    </source>
</evidence>
<feature type="repeat" description="ANK" evidence="3">
    <location>
        <begin position="728"/>
        <end position="757"/>
    </location>
</feature>
<name>A0A8H6MRJ9_9PEZI</name>
<keyword evidence="7" id="KW-1185">Reference proteome</keyword>
<evidence type="ECO:0000256" key="1">
    <source>
        <dbReference type="ARBA" id="ARBA00022737"/>
    </source>
</evidence>
<dbReference type="SUPFAM" id="SSF48403">
    <property type="entry name" value="Ankyrin repeat"/>
    <property type="match status" value="2"/>
</dbReference>
<comment type="caution">
    <text evidence="6">The sequence shown here is derived from an EMBL/GenBank/DDBJ whole genome shotgun (WGS) entry which is preliminary data.</text>
</comment>
<dbReference type="PANTHER" id="PTHR24123:SF33">
    <property type="entry name" value="PROTEIN HOS4"/>
    <property type="match status" value="1"/>
</dbReference>
<feature type="repeat" description="ANK" evidence="3">
    <location>
        <begin position="594"/>
        <end position="626"/>
    </location>
</feature>
<evidence type="ECO:0000256" key="3">
    <source>
        <dbReference type="PROSITE-ProRule" id="PRU00023"/>
    </source>
</evidence>
<dbReference type="Pfam" id="PF24883">
    <property type="entry name" value="NPHP3_N"/>
    <property type="match status" value="1"/>
</dbReference>
<dbReference type="AlphaFoldDB" id="A0A8H6MRJ9"/>
<dbReference type="PROSITE" id="PS50088">
    <property type="entry name" value="ANK_REPEAT"/>
    <property type="match status" value="6"/>
</dbReference>
<feature type="domain" description="GPI inositol-deacylase winged helix" evidence="4">
    <location>
        <begin position="231"/>
        <end position="312"/>
    </location>
</feature>
<keyword evidence="2 3" id="KW-0040">ANK repeat</keyword>
<dbReference type="PRINTS" id="PR01415">
    <property type="entry name" value="ANKYRIN"/>
</dbReference>
<dbReference type="InterPro" id="IPR051165">
    <property type="entry name" value="Multifunctional_ANK_Repeat"/>
</dbReference>
<dbReference type="InterPro" id="IPR054471">
    <property type="entry name" value="GPIID_WHD"/>
</dbReference>
<feature type="repeat" description="ANK" evidence="3">
    <location>
        <begin position="462"/>
        <end position="494"/>
    </location>
</feature>
<dbReference type="InterPro" id="IPR036770">
    <property type="entry name" value="Ankyrin_rpt-contain_sf"/>
</dbReference>
<dbReference type="PANTHER" id="PTHR24123">
    <property type="entry name" value="ANKYRIN REPEAT-CONTAINING"/>
    <property type="match status" value="1"/>
</dbReference>
<dbReference type="InterPro" id="IPR002110">
    <property type="entry name" value="Ankyrin_rpt"/>
</dbReference>